<reference evidence="3" key="1">
    <citation type="submission" date="2016-01" db="EMBL/GenBank/DDBJ databases">
        <authorList>
            <person name="Vorgias C.E."/>
        </authorList>
    </citation>
    <scope>NUCLEOTIDE SEQUENCE [LARGE SCALE GENOMIC DNA]</scope>
</reference>
<evidence type="ECO:0000313" key="4">
    <source>
        <dbReference type="Proteomes" id="UP000250189"/>
    </source>
</evidence>
<name>A0A160VSC0_9EURY</name>
<dbReference type="RefSeq" id="WP_068577206.1">
    <property type="nucleotide sequence ID" value="NZ_CP015193.1"/>
</dbReference>
<dbReference type="KEGG" id="tch:CHITON_0931"/>
<dbReference type="STRING" id="54262.CHITON_0931"/>
<gene>
    <name evidence="1" type="ORF">A3L04_08500</name>
    <name evidence="2" type="ORF">CHITON_0931</name>
</gene>
<dbReference type="Proteomes" id="UP000250189">
    <property type="component" value="Chromosome"/>
</dbReference>
<evidence type="ECO:0000313" key="2">
    <source>
        <dbReference type="EMBL" id="CUX77710.1"/>
    </source>
</evidence>
<organism evidence="2 3">
    <name type="scientific">Thermococcus chitonophagus</name>
    <dbReference type="NCBI Taxonomy" id="54262"/>
    <lineage>
        <taxon>Archaea</taxon>
        <taxon>Methanobacteriati</taxon>
        <taxon>Methanobacteriota</taxon>
        <taxon>Thermococci</taxon>
        <taxon>Thermococcales</taxon>
        <taxon>Thermococcaceae</taxon>
        <taxon>Thermococcus</taxon>
    </lineage>
</organism>
<dbReference type="EMBL" id="CP015193">
    <property type="protein sequence ID" value="ASJ17105.1"/>
    <property type="molecule type" value="Genomic_DNA"/>
</dbReference>
<proteinExistence type="predicted"/>
<keyword evidence="4" id="KW-1185">Reference proteome</keyword>
<dbReference type="EMBL" id="LN999010">
    <property type="protein sequence ID" value="CUX77710.1"/>
    <property type="molecule type" value="Genomic_DNA"/>
</dbReference>
<dbReference type="GeneID" id="33322615"/>
<protein>
    <submittedName>
        <fullName evidence="2">Uncharacterized protein</fullName>
    </submittedName>
</protein>
<dbReference type="Proteomes" id="UP000093069">
    <property type="component" value="Chromosome I"/>
</dbReference>
<dbReference type="Pfam" id="PF04465">
    <property type="entry name" value="DUF499"/>
    <property type="match status" value="1"/>
</dbReference>
<reference evidence="1 4" key="3">
    <citation type="submission" date="2016-04" db="EMBL/GenBank/DDBJ databases">
        <title>Complete genome sequence of Thermococcus chitonophagus type strain GC74.</title>
        <authorList>
            <person name="Oger P.M."/>
        </authorList>
    </citation>
    <scope>NUCLEOTIDE SEQUENCE [LARGE SCALE GENOMIC DNA]</scope>
    <source>
        <strain evidence="1 4">GC74</strain>
    </source>
</reference>
<sequence>MLREKIWNDVMDETLDEFSAPELNDVVSGRAHKIYSDAKEFFRRTYFSDSMLDLIEKVLSTLEGKGTNVFTVYSLFGGGKTHTLVTLYHILNHPDALLDEEVLRDYDIMKRKRLEHIAQRIKSLGKVNIAVIYGMGDIGNPIKPLDFGIYKVHTIWGYLAHLLGRYADIRAYDESLTVPDINSLRELLKEGKTLIMIDEVADYGNNLRRSNREDAKNYANNIPIFLERLSKAIIGTDNVLIVTLPIEVERGVLRETEKAYDKDYLEALWKAVAKLSGELVAPLRTERGSNDLIEVLKRRIFEKIDPNNKIKIIERYMVDMANEEIFGDTRDFLRELEVTYPFHPDYFTIMRTILERVPGLQKTRDLIKLTRKVVRKIHREEKEYSLVMPHHIDVFDNDLRGLLFQENYANYGGVVDVDLNPKVLKKYPQPELVKIIYEYIFLSTYPYDSPTPLTGFPDKFKISRGIYEVEIFEAMEWDSTKIHDAIEEIISRNYFIHLNYDDRYNVFWVWRIANVNQMVLAKKDELLRNKKGELIEKVTAEIKKAIEGKPGKGKKSKGEQIKITLFERKDVIFDPRMGDIVDDDSYKLLALYYEYVDEELLEDLILKHKGGTRKFRNTIVVTYPTPQGFNSILEAFAKVEACKEVKKEVDKIYSDYGKNVVKIQQSMIEHIENAAKDDLFTTIVQSFRKVAFPVNEGYRDSIKATEASTTSTSILETVYSVLISPEVEKVAEYLSFDELKAMLNIVGIDLSSRPYTFGEIRNYFRMNPALPMVEDERIKEALKEGLSRLEIGILTKSGKLVFKDVKEIVIVNGEIKKENTEQATIHQITLDDKILPKRIALEAQVSSLLQREETKTIERGKKKIRRKVEVFLEIDGQRIRLKDIVGDKENISIKDEDINMLVEGNFVVVITEEELSDDFSDFEIEISPAYVSAHPEELIEVKVVIAPKDPNKSFEVKLKVDYGKLKETNGIVPFETVWHLKAPRESDEFRLYAESKDVEHVATLRVEVISPTIRTRKLTEEHIGGTLIKIEDIRRLEHLKILQDAIGSEHILSGTAVIKANGSRVSMDLDRIPLDVATQVIEDSKEYLDGSDELNVDVTIQREITITELLLKKLSVLNDKVTFVVELRR</sequence>
<dbReference type="AlphaFoldDB" id="A0A160VSC0"/>
<dbReference type="InterPro" id="IPR007555">
    <property type="entry name" value="DUF499"/>
</dbReference>
<dbReference type="OrthoDB" id="25002at2157"/>
<evidence type="ECO:0000313" key="1">
    <source>
        <dbReference type="EMBL" id="ASJ17105.1"/>
    </source>
</evidence>
<reference evidence="2" key="2">
    <citation type="submission" date="2016-01" db="EMBL/GenBank/DDBJ databases">
        <authorList>
            <person name="Oliw E.H."/>
        </authorList>
    </citation>
    <scope>NUCLEOTIDE SEQUENCE</scope>
    <source>
        <strain evidence="2">1</strain>
    </source>
</reference>
<evidence type="ECO:0000313" key="3">
    <source>
        <dbReference type="Proteomes" id="UP000093069"/>
    </source>
</evidence>
<accession>A0A160VSC0</accession>